<feature type="chain" id="PRO_5028804284" evidence="1">
    <location>
        <begin position="19"/>
        <end position="78"/>
    </location>
</feature>
<dbReference type="Proteomes" id="UP000481861">
    <property type="component" value="Unassembled WGS sequence"/>
</dbReference>
<reference evidence="2 3" key="1">
    <citation type="submission" date="2020-01" db="EMBL/GenBank/DDBJ databases">
        <authorList>
            <consortium name="DOE Joint Genome Institute"/>
            <person name="Haridas S."/>
            <person name="Albert R."/>
            <person name="Binder M."/>
            <person name="Bloem J."/>
            <person name="Labutti K."/>
            <person name="Salamov A."/>
            <person name="Andreopoulos B."/>
            <person name="Baker S.E."/>
            <person name="Barry K."/>
            <person name="Bills G."/>
            <person name="Bluhm B.H."/>
            <person name="Cannon C."/>
            <person name="Castanera R."/>
            <person name="Culley D.E."/>
            <person name="Daum C."/>
            <person name="Ezra D."/>
            <person name="Gonzalez J.B."/>
            <person name="Henrissat B."/>
            <person name="Kuo A."/>
            <person name="Liang C."/>
            <person name="Lipzen A."/>
            <person name="Lutzoni F."/>
            <person name="Magnuson J."/>
            <person name="Mondo S."/>
            <person name="Nolan M."/>
            <person name="Ohm R."/>
            <person name="Pangilinan J."/>
            <person name="Park H.-J.H."/>
            <person name="Ramirez L."/>
            <person name="Alfaro M."/>
            <person name="Sun H."/>
            <person name="Tritt A."/>
            <person name="Yoshinaga Y."/>
            <person name="Zwiers L.-H.L."/>
            <person name="Turgeon B.G."/>
            <person name="Goodwin S.B."/>
            <person name="Spatafora J.W."/>
            <person name="Crous P.W."/>
            <person name="Grigoriev I.V."/>
        </authorList>
    </citation>
    <scope>NUCLEOTIDE SEQUENCE [LARGE SCALE GENOMIC DNA]</scope>
    <source>
        <strain evidence="2 3">CBS 611.86</strain>
    </source>
</reference>
<proteinExistence type="predicted"/>
<gene>
    <name evidence="2" type="ORF">BDV95DRAFT_575704</name>
</gene>
<evidence type="ECO:0000256" key="1">
    <source>
        <dbReference type="SAM" id="SignalP"/>
    </source>
</evidence>
<protein>
    <submittedName>
        <fullName evidence="2">Uncharacterized protein</fullName>
    </submittedName>
</protein>
<dbReference type="AlphaFoldDB" id="A0A7C8MM87"/>
<accession>A0A7C8MM87</accession>
<evidence type="ECO:0000313" key="3">
    <source>
        <dbReference type="Proteomes" id="UP000481861"/>
    </source>
</evidence>
<feature type="signal peptide" evidence="1">
    <location>
        <begin position="1"/>
        <end position="18"/>
    </location>
</feature>
<keyword evidence="3" id="KW-1185">Reference proteome</keyword>
<comment type="caution">
    <text evidence="2">The sequence shown here is derived from an EMBL/GenBank/DDBJ whole genome shotgun (WGS) entry which is preliminary data.</text>
</comment>
<name>A0A7C8MM87_9PLEO</name>
<evidence type="ECO:0000313" key="2">
    <source>
        <dbReference type="EMBL" id="KAF2870385.1"/>
    </source>
</evidence>
<keyword evidence="1" id="KW-0732">Signal</keyword>
<dbReference type="EMBL" id="JAADJZ010000014">
    <property type="protein sequence ID" value="KAF2870385.1"/>
    <property type="molecule type" value="Genomic_DNA"/>
</dbReference>
<organism evidence="2 3">
    <name type="scientific">Massariosphaeria phaeospora</name>
    <dbReference type="NCBI Taxonomy" id="100035"/>
    <lineage>
        <taxon>Eukaryota</taxon>
        <taxon>Fungi</taxon>
        <taxon>Dikarya</taxon>
        <taxon>Ascomycota</taxon>
        <taxon>Pezizomycotina</taxon>
        <taxon>Dothideomycetes</taxon>
        <taxon>Pleosporomycetidae</taxon>
        <taxon>Pleosporales</taxon>
        <taxon>Pleosporales incertae sedis</taxon>
        <taxon>Massariosphaeria</taxon>
    </lineage>
</organism>
<sequence length="78" mass="8487">MIGMIDLLLASLQSGANGAISFDVVRKHRAFGGIDPPFLDLLVTFPPGASLNLNSRAALWIRFRGGGRVRALRRLELL</sequence>